<reference evidence="9 10" key="1">
    <citation type="submission" date="2018-06" db="EMBL/GenBank/DDBJ databases">
        <title>Genomic Encyclopedia of Type Strains, Phase IV (KMG-IV): sequencing the most valuable type-strain genomes for metagenomic binning, comparative biology and taxonomic classification.</title>
        <authorList>
            <person name="Goeker M."/>
        </authorList>
    </citation>
    <scope>NUCLEOTIDE SEQUENCE [LARGE SCALE GENOMIC DNA]</scope>
    <source>
        <strain evidence="9 10">DSM 22112</strain>
    </source>
</reference>
<comment type="similarity">
    <text evidence="2 7">Belongs to the EPSP synthase family.</text>
</comment>
<dbReference type="HAMAP" id="MF_00210">
    <property type="entry name" value="EPSP_synth"/>
    <property type="match status" value="1"/>
</dbReference>
<comment type="catalytic activity">
    <reaction evidence="6">
        <text>3-phosphoshikimate + phosphoenolpyruvate = 5-O-(1-carboxyvinyl)-3-phosphoshikimate + phosphate</text>
        <dbReference type="Rhea" id="RHEA:21256"/>
        <dbReference type="ChEBI" id="CHEBI:43474"/>
        <dbReference type="ChEBI" id="CHEBI:57701"/>
        <dbReference type="ChEBI" id="CHEBI:58702"/>
        <dbReference type="ChEBI" id="CHEBI:145989"/>
        <dbReference type="EC" id="2.5.1.19"/>
    </reaction>
    <physiologicalReaction direction="left-to-right" evidence="6">
        <dbReference type="Rhea" id="RHEA:21257"/>
    </physiologicalReaction>
</comment>
<dbReference type="GO" id="GO:0008652">
    <property type="term" value="P:amino acid biosynthetic process"/>
    <property type="evidence" value="ECO:0007669"/>
    <property type="project" value="UniProtKB-KW"/>
</dbReference>
<dbReference type="OrthoDB" id="9809920at2"/>
<dbReference type="InterPro" id="IPR023193">
    <property type="entry name" value="EPSP_synthase_CS"/>
</dbReference>
<comment type="caution">
    <text evidence="9">The sequence shown here is derived from an EMBL/GenBank/DDBJ whole genome shotgun (WGS) entry which is preliminary data.</text>
</comment>
<dbReference type="InterPro" id="IPR036968">
    <property type="entry name" value="Enolpyruvate_Tfrase_sf"/>
</dbReference>
<feature type="binding site" evidence="7">
    <location>
        <position position="338"/>
    </location>
    <ligand>
        <name>phosphoenolpyruvate</name>
        <dbReference type="ChEBI" id="CHEBI:58702"/>
    </ligand>
</feature>
<evidence type="ECO:0000256" key="1">
    <source>
        <dbReference type="ARBA" id="ARBA00004811"/>
    </source>
</evidence>
<keyword evidence="10" id="KW-1185">Reference proteome</keyword>
<comment type="subunit">
    <text evidence="7">Monomer.</text>
</comment>
<feature type="binding site" evidence="7">
    <location>
        <position position="381"/>
    </location>
    <ligand>
        <name>phosphoenolpyruvate</name>
        <dbReference type="ChEBI" id="CHEBI:58702"/>
    </ligand>
</feature>
<feature type="binding site" evidence="7">
    <location>
        <position position="194"/>
    </location>
    <ligand>
        <name>3-phosphoshikimate</name>
        <dbReference type="ChEBI" id="CHEBI:145989"/>
    </ligand>
</feature>
<evidence type="ECO:0000256" key="2">
    <source>
        <dbReference type="ARBA" id="ARBA00009948"/>
    </source>
</evidence>
<feature type="binding site" evidence="7">
    <location>
        <position position="306"/>
    </location>
    <ligand>
        <name>3-phosphoshikimate</name>
        <dbReference type="ChEBI" id="CHEBI:145989"/>
    </ligand>
</feature>
<dbReference type="PANTHER" id="PTHR21090:SF5">
    <property type="entry name" value="PENTAFUNCTIONAL AROM POLYPEPTIDE"/>
    <property type="match status" value="1"/>
</dbReference>
<dbReference type="GO" id="GO:0003866">
    <property type="term" value="F:3-phosphoshikimate 1-carboxyvinyltransferase activity"/>
    <property type="evidence" value="ECO:0007669"/>
    <property type="project" value="UniProtKB-UniRule"/>
</dbReference>
<dbReference type="PROSITE" id="PS00885">
    <property type="entry name" value="EPSP_SYNTHASE_2"/>
    <property type="match status" value="1"/>
</dbReference>
<dbReference type="InterPro" id="IPR006264">
    <property type="entry name" value="EPSP_synthase"/>
</dbReference>
<proteinExistence type="inferred from homology"/>
<dbReference type="PANTHER" id="PTHR21090">
    <property type="entry name" value="AROM/DEHYDROQUINATE SYNTHASE"/>
    <property type="match status" value="1"/>
</dbReference>
<dbReference type="EC" id="2.5.1.19" evidence="7"/>
<feature type="active site" description="Proton acceptor" evidence="7">
    <location>
        <position position="306"/>
    </location>
</feature>
<dbReference type="UniPathway" id="UPA00053">
    <property type="reaction ID" value="UER00089"/>
</dbReference>
<dbReference type="InterPro" id="IPR001986">
    <property type="entry name" value="Enolpyruvate_Tfrase_dom"/>
</dbReference>
<organism evidence="9 10">
    <name type="scientific">Alkalibaculum bacchi</name>
    <dbReference type="NCBI Taxonomy" id="645887"/>
    <lineage>
        <taxon>Bacteria</taxon>
        <taxon>Bacillati</taxon>
        <taxon>Bacillota</taxon>
        <taxon>Clostridia</taxon>
        <taxon>Eubacteriales</taxon>
        <taxon>Eubacteriaceae</taxon>
        <taxon>Alkalibaculum</taxon>
    </lineage>
</organism>
<dbReference type="Proteomes" id="UP000253490">
    <property type="component" value="Unassembled WGS sequence"/>
</dbReference>
<keyword evidence="7" id="KW-0963">Cytoplasm</keyword>
<protein>
    <recommendedName>
        <fullName evidence="7">3-phosphoshikimate 1-carboxyvinyltransferase</fullName>
        <ecNumber evidence="7">2.5.1.19</ecNumber>
    </recommendedName>
    <alternativeName>
        <fullName evidence="7">5-enolpyruvylshikimate-3-phosphate synthase</fullName>
        <shortName evidence="7">EPSP synthase</shortName>
        <shortName evidence="7">EPSPS</shortName>
    </alternativeName>
</protein>
<feature type="binding site" evidence="7">
    <location>
        <position position="167"/>
    </location>
    <ligand>
        <name>3-phosphoshikimate</name>
        <dbReference type="ChEBI" id="CHEBI:145989"/>
    </ligand>
</feature>
<evidence type="ECO:0000313" key="10">
    <source>
        <dbReference type="Proteomes" id="UP000253490"/>
    </source>
</evidence>
<dbReference type="GO" id="GO:0009423">
    <property type="term" value="P:chorismate biosynthetic process"/>
    <property type="evidence" value="ECO:0007669"/>
    <property type="project" value="UniProtKB-UniRule"/>
</dbReference>
<evidence type="ECO:0000256" key="5">
    <source>
        <dbReference type="ARBA" id="ARBA00023141"/>
    </source>
</evidence>
<evidence type="ECO:0000256" key="6">
    <source>
        <dbReference type="ARBA" id="ARBA00044633"/>
    </source>
</evidence>
<dbReference type="EMBL" id="QNRX01000008">
    <property type="protein sequence ID" value="RBP64409.1"/>
    <property type="molecule type" value="Genomic_DNA"/>
</dbReference>
<comment type="subcellular location">
    <subcellularLocation>
        <location evidence="7">Cytoplasm</location>
    </subcellularLocation>
</comment>
<feature type="binding site" evidence="7">
    <location>
        <position position="26"/>
    </location>
    <ligand>
        <name>3-phosphoshikimate</name>
        <dbReference type="ChEBI" id="CHEBI:145989"/>
    </ligand>
</feature>
<feature type="binding site" evidence="7">
    <location>
        <position position="407"/>
    </location>
    <ligand>
        <name>phosphoenolpyruvate</name>
        <dbReference type="ChEBI" id="CHEBI:58702"/>
    </ligand>
</feature>
<dbReference type="InterPro" id="IPR013792">
    <property type="entry name" value="RNA3'P_cycl/enolpyr_Trfase_a/b"/>
</dbReference>
<keyword evidence="5 7" id="KW-0057">Aromatic amino acid biosynthesis</keyword>
<sequence length="430" mass="47727">MDKITILPTRLNGSVVVPPSKSLSHRAIICACLADGESIIDNLILSEDILMTIEAMRQLGANIEIVENDNKTYKVNIKKEKNKVSKAVIDCKESGSTLRFIIPIAMMLSDESTFIGTRRLGERPLDVYYKIFQEQNIEYTTTKGVLPLIVKGKLKAGQYNISGSVSSQFVSGLLFALSLQEEDSIINIVDNTESIGYIDLTIDMMKKYGMKIENEGYKRFIVKGGLKYTPLDYRVESDYSQGAFFLVGKSIGNSIECMGLYENSLQGDKEILSIIERYDSVDKKSKESKEGSLEKEIVIDVSQIPDLVPIMTVLGALKPNVTTKIINGQRLRIKESDRLKAISTEMNKIGATVKELEDGLVIKGKETLKGGAIVSSWNDHRIAMALAIAATKCIYPIELEEYASVKKSYPGFWEDYVKLGGKICGLHMGE</sequence>
<comment type="function">
    <text evidence="7">Catalyzes the transfer of the enolpyruvyl moiety of phosphoenolpyruvate (PEP) to the 5-hydroxyl of shikimate-3-phosphate (S3P) to produce enolpyruvyl shikimate-3-phosphate and inorganic phosphate.</text>
</comment>
<dbReference type="Gene3D" id="3.65.10.10">
    <property type="entry name" value="Enolpyruvate transferase domain"/>
    <property type="match status" value="2"/>
</dbReference>
<gene>
    <name evidence="7" type="primary">aroA</name>
    <name evidence="9" type="ORF">DES36_10822</name>
</gene>
<evidence type="ECO:0000256" key="7">
    <source>
        <dbReference type="HAMAP-Rule" id="MF_00210"/>
    </source>
</evidence>
<comment type="pathway">
    <text evidence="1 7">Metabolic intermediate biosynthesis; chorismate biosynthesis; chorismate from D-erythrose 4-phosphate and phosphoenolpyruvate: step 6/7.</text>
</comment>
<name>A0A366I9E2_9FIRM</name>
<dbReference type="RefSeq" id="WP_113920559.1">
    <property type="nucleotide sequence ID" value="NZ_QNRX01000008.1"/>
</dbReference>
<feature type="binding site" evidence="7">
    <location>
        <position position="168"/>
    </location>
    <ligand>
        <name>3-phosphoshikimate</name>
        <dbReference type="ChEBI" id="CHEBI:145989"/>
    </ligand>
</feature>
<feature type="binding site" evidence="7">
    <location>
        <position position="166"/>
    </location>
    <ligand>
        <name>3-phosphoshikimate</name>
        <dbReference type="ChEBI" id="CHEBI:145989"/>
    </ligand>
</feature>
<dbReference type="PIRSF" id="PIRSF000505">
    <property type="entry name" value="EPSPS"/>
    <property type="match status" value="1"/>
</dbReference>
<feature type="binding site" evidence="7">
    <location>
        <position position="334"/>
    </location>
    <ligand>
        <name>3-phosphoshikimate</name>
        <dbReference type="ChEBI" id="CHEBI:145989"/>
    </ligand>
</feature>
<dbReference type="CDD" id="cd01556">
    <property type="entry name" value="EPSP_synthase"/>
    <property type="match status" value="1"/>
</dbReference>
<evidence type="ECO:0000256" key="3">
    <source>
        <dbReference type="ARBA" id="ARBA00022605"/>
    </source>
</evidence>
<keyword evidence="3 7" id="KW-0028">Amino-acid biosynthesis</keyword>
<dbReference type="NCBIfam" id="TIGR01356">
    <property type="entry name" value="aroA"/>
    <property type="match status" value="1"/>
</dbReference>
<keyword evidence="4 7" id="KW-0808">Transferase</keyword>
<dbReference type="AlphaFoldDB" id="A0A366I9E2"/>
<accession>A0A366I9E2</accession>
<evidence type="ECO:0000259" key="8">
    <source>
        <dbReference type="Pfam" id="PF00275"/>
    </source>
</evidence>
<dbReference type="Pfam" id="PF00275">
    <property type="entry name" value="EPSP_synthase"/>
    <property type="match status" value="1"/>
</dbReference>
<feature type="binding site" evidence="7">
    <location>
        <position position="168"/>
    </location>
    <ligand>
        <name>phosphoenolpyruvate</name>
        <dbReference type="ChEBI" id="CHEBI:58702"/>
    </ligand>
</feature>
<evidence type="ECO:0000313" key="9">
    <source>
        <dbReference type="EMBL" id="RBP64409.1"/>
    </source>
</evidence>
<feature type="binding site" evidence="7">
    <location>
        <position position="21"/>
    </location>
    <ligand>
        <name>phosphoenolpyruvate</name>
        <dbReference type="ChEBI" id="CHEBI:58702"/>
    </ligand>
</feature>
<feature type="binding site" evidence="7">
    <location>
        <position position="123"/>
    </location>
    <ligand>
        <name>phosphoenolpyruvate</name>
        <dbReference type="ChEBI" id="CHEBI:58702"/>
    </ligand>
</feature>
<feature type="binding site" evidence="7">
    <location>
        <position position="21"/>
    </location>
    <ligand>
        <name>3-phosphoshikimate</name>
        <dbReference type="ChEBI" id="CHEBI:145989"/>
    </ligand>
</feature>
<feature type="binding site" evidence="7">
    <location>
        <position position="22"/>
    </location>
    <ligand>
        <name>3-phosphoshikimate</name>
        <dbReference type="ChEBI" id="CHEBI:145989"/>
    </ligand>
</feature>
<dbReference type="GO" id="GO:0009073">
    <property type="term" value="P:aromatic amino acid family biosynthetic process"/>
    <property type="evidence" value="ECO:0007669"/>
    <property type="project" value="UniProtKB-KW"/>
</dbReference>
<feature type="binding site" evidence="7">
    <location>
        <position position="95"/>
    </location>
    <ligand>
        <name>phosphoenolpyruvate</name>
        <dbReference type="ChEBI" id="CHEBI:58702"/>
    </ligand>
</feature>
<feature type="domain" description="Enolpyruvate transferase" evidence="8">
    <location>
        <begin position="8"/>
        <end position="414"/>
    </location>
</feature>
<dbReference type="SUPFAM" id="SSF55205">
    <property type="entry name" value="EPT/RTPC-like"/>
    <property type="match status" value="1"/>
</dbReference>
<evidence type="ECO:0000256" key="4">
    <source>
        <dbReference type="ARBA" id="ARBA00022679"/>
    </source>
</evidence>
<dbReference type="GO" id="GO:0005737">
    <property type="term" value="C:cytoplasm"/>
    <property type="evidence" value="ECO:0007669"/>
    <property type="project" value="UniProtKB-SubCell"/>
</dbReference>
<comment type="caution">
    <text evidence="7">Lacks conserved residue(s) required for the propagation of feature annotation.</text>
</comment>